<gene>
    <name evidence="1" type="ORF">DHETER_LOCUS4911</name>
</gene>
<comment type="caution">
    <text evidence="1">The sequence shown here is derived from an EMBL/GenBank/DDBJ whole genome shotgun (WGS) entry which is preliminary data.</text>
</comment>
<name>A0ACA9LPU8_9GLOM</name>
<evidence type="ECO:0000313" key="1">
    <source>
        <dbReference type="EMBL" id="CAG8543544.1"/>
    </source>
</evidence>
<dbReference type="EMBL" id="CAJVPU010005131">
    <property type="protein sequence ID" value="CAG8543544.1"/>
    <property type="molecule type" value="Genomic_DNA"/>
</dbReference>
<proteinExistence type="predicted"/>
<keyword evidence="2" id="KW-1185">Reference proteome</keyword>
<dbReference type="Proteomes" id="UP000789702">
    <property type="component" value="Unassembled WGS sequence"/>
</dbReference>
<protein>
    <submittedName>
        <fullName evidence="1">5338_t:CDS:1</fullName>
    </submittedName>
</protein>
<sequence>MIIDENREYKKEENQEEKQTDSPKLEKETPEEATADEKESSEMGVTSMNTEEEEYNDDDQENYQELLEQLAMESGCILTWNGVEPPKWGKQDGGVDYYDDVEWDNEDVETWLEPEEVDDREWENE</sequence>
<accession>A0ACA9LPU8</accession>
<evidence type="ECO:0000313" key="2">
    <source>
        <dbReference type="Proteomes" id="UP000789702"/>
    </source>
</evidence>
<reference evidence="1" key="1">
    <citation type="submission" date="2021-06" db="EMBL/GenBank/DDBJ databases">
        <authorList>
            <person name="Kallberg Y."/>
            <person name="Tangrot J."/>
            <person name="Rosling A."/>
        </authorList>
    </citation>
    <scope>NUCLEOTIDE SEQUENCE</scope>
    <source>
        <strain evidence="1">IL203A</strain>
    </source>
</reference>
<organism evidence="1 2">
    <name type="scientific">Dentiscutata heterogama</name>
    <dbReference type="NCBI Taxonomy" id="1316150"/>
    <lineage>
        <taxon>Eukaryota</taxon>
        <taxon>Fungi</taxon>
        <taxon>Fungi incertae sedis</taxon>
        <taxon>Mucoromycota</taxon>
        <taxon>Glomeromycotina</taxon>
        <taxon>Glomeromycetes</taxon>
        <taxon>Diversisporales</taxon>
        <taxon>Gigasporaceae</taxon>
        <taxon>Dentiscutata</taxon>
    </lineage>
</organism>